<dbReference type="AlphaFoldDB" id="A0A346NLT9"/>
<evidence type="ECO:0000313" key="2">
    <source>
        <dbReference type="EMBL" id="AXR06496.1"/>
    </source>
</evidence>
<gene>
    <name evidence="2" type="ORF">D0Y50_09045</name>
</gene>
<dbReference type="InterPro" id="IPR006047">
    <property type="entry name" value="GH13_cat_dom"/>
</dbReference>
<dbReference type="OrthoDB" id="9805159at2"/>
<reference evidence="2 3" key="1">
    <citation type="submission" date="2018-08" db="EMBL/GenBank/DDBJ databases">
        <title>Salinimonas sediminis sp. nov., a piezophilic bacterium isolated from a deep-sea sediment sample from the New Britain Trench.</title>
        <authorList>
            <person name="Cao J."/>
        </authorList>
    </citation>
    <scope>NUCLEOTIDE SEQUENCE [LARGE SCALE GENOMIC DNA]</scope>
    <source>
        <strain evidence="2 3">N102</strain>
    </source>
</reference>
<dbReference type="CDD" id="cd11349">
    <property type="entry name" value="AmyAc_3"/>
    <property type="match status" value="1"/>
</dbReference>
<dbReference type="Proteomes" id="UP000262073">
    <property type="component" value="Chromosome"/>
</dbReference>
<evidence type="ECO:0000259" key="1">
    <source>
        <dbReference type="SMART" id="SM00642"/>
    </source>
</evidence>
<dbReference type="InterPro" id="IPR017853">
    <property type="entry name" value="GH"/>
</dbReference>
<accession>A0A346NLT9</accession>
<dbReference type="RefSeq" id="WP_117316554.1">
    <property type="nucleotide sequence ID" value="NZ_CP031769.1"/>
</dbReference>
<protein>
    <submittedName>
        <fullName evidence="2">Alpha-amylase</fullName>
    </submittedName>
</protein>
<dbReference type="PANTHER" id="PTHR10357:SF205">
    <property type="entry name" value="O-GLYCOSYL HYDROLASE FAMILY 13"/>
    <property type="match status" value="1"/>
</dbReference>
<keyword evidence="3" id="KW-1185">Reference proteome</keyword>
<dbReference type="SMART" id="SM00642">
    <property type="entry name" value="Aamy"/>
    <property type="match status" value="1"/>
</dbReference>
<dbReference type="EMBL" id="CP031769">
    <property type="protein sequence ID" value="AXR06496.1"/>
    <property type="molecule type" value="Genomic_DNA"/>
</dbReference>
<dbReference type="GO" id="GO:0004556">
    <property type="term" value="F:alpha-amylase activity"/>
    <property type="evidence" value="ECO:0007669"/>
    <property type="project" value="TreeGrafter"/>
</dbReference>
<name>A0A346NLT9_9ALTE</name>
<dbReference type="PANTHER" id="PTHR10357">
    <property type="entry name" value="ALPHA-AMYLASE FAMILY MEMBER"/>
    <property type="match status" value="1"/>
</dbReference>
<dbReference type="Pfam" id="PF00128">
    <property type="entry name" value="Alpha-amylase"/>
    <property type="match status" value="2"/>
</dbReference>
<sequence>MNTPPQSKPVVYQVFTRLFGNTNSTNKPWGSIEENGVGKFNDFSNTALSAIRQMGVSHIWFTGVPHHATATDYTQYGIALDDPDVIKGRAGSPYAVKDYYDVDPDLAQDPAQRMAEFEALIARTHAHNMQVIIDIVPNHVARGYRSTQAPPGVASLGANDNTNTVYARDNNFYYVPGKAFQVPEQPEGFHPTGGAAHPLVDGMFDESPAKWTGNGATAAQPDANDWYETVKINYGMTAEGKTDFPTLAPGLANQDSAAHYAYWQDKQLPDSWYKMRDIALFWLAKGVDGFRFDMAEMVPVAFWSFLNSSIKHHNPDAFILAEVYQPDRYREYIQSGLMDYLYDKVGFYDSLKLVIQNQASVTTLDQAAGDVVDIESSMLHFLENHDEQRIASKPFAGSAVKGKPALAVSALKSDAPFMLYFGQEVGEDGSENMGYGQASRTTIFDYAGVPAHQRWMNEGKFDGARLTEKERSLRDYYQSVLHVAAYHPAMDSPTYSLLQYQQAARQQQTDRVYSFLRDHPHQPLIVISNFDDDEAAMTLTLPESLVTAFQLANSAGVKPQAEPLNQKQRVTPWSAYRVKNLLDRTAKITLSHQQDAVVVKVNVPAHHAVVLEVSALNAAKL</sequence>
<dbReference type="SUPFAM" id="SSF51445">
    <property type="entry name" value="(Trans)glycosidases"/>
    <property type="match status" value="1"/>
</dbReference>
<dbReference type="GO" id="GO:0009313">
    <property type="term" value="P:oligosaccharide catabolic process"/>
    <property type="evidence" value="ECO:0007669"/>
    <property type="project" value="TreeGrafter"/>
</dbReference>
<evidence type="ECO:0000313" key="3">
    <source>
        <dbReference type="Proteomes" id="UP000262073"/>
    </source>
</evidence>
<organism evidence="2 3">
    <name type="scientific">Salinimonas sediminis</name>
    <dbReference type="NCBI Taxonomy" id="2303538"/>
    <lineage>
        <taxon>Bacteria</taxon>
        <taxon>Pseudomonadati</taxon>
        <taxon>Pseudomonadota</taxon>
        <taxon>Gammaproteobacteria</taxon>
        <taxon>Alteromonadales</taxon>
        <taxon>Alteromonadaceae</taxon>
        <taxon>Alteromonas/Salinimonas group</taxon>
        <taxon>Salinimonas</taxon>
    </lineage>
</organism>
<feature type="domain" description="Glycosyl hydrolase family 13 catalytic" evidence="1">
    <location>
        <begin position="13"/>
        <end position="452"/>
    </location>
</feature>
<proteinExistence type="predicted"/>
<dbReference type="KEGG" id="salm:D0Y50_09045"/>
<dbReference type="Gene3D" id="3.20.20.80">
    <property type="entry name" value="Glycosidases"/>
    <property type="match status" value="2"/>
</dbReference>